<sequence>MHQLKITRRQMTGGLVTAGLAAALAACGNRPGSTASAGNGATAWVLTGGPEQTFRESFERWNAAHTGQQIATEWFANDAYKEKIRTAVGAGNAPTLLYNWAGGTLADYVANEQVIDLTETTAAAQERIVPSLLDPGKIDGKVYALPNNNAQPVMLYYAKPAFEAIGAQPPTTWDELLALVPEFTAAGYIPFAEAGSSQWPYLMWIEYLTDRIGGPEPFARIVAGEQDAWSDAAITEALEKIQELVKAGGFGDSYGSVDADSGADLALIHTGKAAMILQGSWVYANFLTDAPDFMSAGSLGYMDFPSVAGGTGDLTNIVGNPANYWSVASNGTEEVQQVAIDYLNEELFNDAYIEALVTGGTIPAALDADEAIAASEHAEYLAYGYDMVKNAGSFTQSWDQALTSAAAQELLTNLSQIFLLQITPEQFVANMNATL</sequence>
<dbReference type="PROSITE" id="PS51318">
    <property type="entry name" value="TAT"/>
    <property type="match status" value="1"/>
</dbReference>
<dbReference type="InterPro" id="IPR006059">
    <property type="entry name" value="SBP"/>
</dbReference>
<dbReference type="OrthoDB" id="7937990at2"/>
<dbReference type="Pfam" id="PF01547">
    <property type="entry name" value="SBP_bac_1"/>
    <property type="match status" value="1"/>
</dbReference>
<dbReference type="PANTHER" id="PTHR43649">
    <property type="entry name" value="ARABINOSE-BINDING PROTEIN-RELATED"/>
    <property type="match status" value="1"/>
</dbReference>
<feature type="signal peptide" evidence="1">
    <location>
        <begin position="1"/>
        <end position="25"/>
    </location>
</feature>
<feature type="chain" id="PRO_5039692326" evidence="1">
    <location>
        <begin position="26"/>
        <end position="435"/>
    </location>
</feature>
<dbReference type="InterPro" id="IPR050490">
    <property type="entry name" value="Bact_solute-bd_prot1"/>
</dbReference>
<evidence type="ECO:0000313" key="3">
    <source>
        <dbReference type="Proteomes" id="UP000199671"/>
    </source>
</evidence>
<dbReference type="EMBL" id="FNHU01000024">
    <property type="protein sequence ID" value="SDN31740.1"/>
    <property type="molecule type" value="Genomic_DNA"/>
</dbReference>
<dbReference type="RefSeq" id="WP_092613211.1">
    <property type="nucleotide sequence ID" value="NZ_FNHU01000024.1"/>
</dbReference>
<proteinExistence type="predicted"/>
<dbReference type="AlphaFoldDB" id="A0A1H0ADV4"/>
<keyword evidence="1" id="KW-0732">Signal</keyword>
<organism evidence="2 3">
    <name type="scientific">Actinomyces ruminicola</name>
    <dbReference type="NCBI Taxonomy" id="332524"/>
    <lineage>
        <taxon>Bacteria</taxon>
        <taxon>Bacillati</taxon>
        <taxon>Actinomycetota</taxon>
        <taxon>Actinomycetes</taxon>
        <taxon>Actinomycetales</taxon>
        <taxon>Actinomycetaceae</taxon>
        <taxon>Actinomyces</taxon>
    </lineage>
</organism>
<accession>A0A1H0ADV4</accession>
<protein>
    <submittedName>
        <fullName evidence="2">Raffinose/stachyose/melibiose transport system substrate-binding protein</fullName>
    </submittedName>
</protein>
<gene>
    <name evidence="2" type="ORF">SAMN04487766_12411</name>
</gene>
<dbReference type="PANTHER" id="PTHR43649:SF14">
    <property type="entry name" value="BLR3389 PROTEIN"/>
    <property type="match status" value="1"/>
</dbReference>
<name>A0A1H0ADV4_9ACTO</name>
<dbReference type="InterPro" id="IPR006311">
    <property type="entry name" value="TAT_signal"/>
</dbReference>
<dbReference type="SUPFAM" id="SSF53850">
    <property type="entry name" value="Periplasmic binding protein-like II"/>
    <property type="match status" value="1"/>
</dbReference>
<evidence type="ECO:0000313" key="2">
    <source>
        <dbReference type="EMBL" id="SDN31740.1"/>
    </source>
</evidence>
<dbReference type="PROSITE" id="PS51257">
    <property type="entry name" value="PROKAR_LIPOPROTEIN"/>
    <property type="match status" value="1"/>
</dbReference>
<evidence type="ECO:0000256" key="1">
    <source>
        <dbReference type="SAM" id="SignalP"/>
    </source>
</evidence>
<dbReference type="Proteomes" id="UP000199671">
    <property type="component" value="Unassembled WGS sequence"/>
</dbReference>
<dbReference type="Gene3D" id="3.40.190.10">
    <property type="entry name" value="Periplasmic binding protein-like II"/>
    <property type="match status" value="2"/>
</dbReference>
<reference evidence="2 3" key="1">
    <citation type="submission" date="2016-10" db="EMBL/GenBank/DDBJ databases">
        <authorList>
            <person name="de Groot N.N."/>
        </authorList>
    </citation>
    <scope>NUCLEOTIDE SEQUENCE [LARGE SCALE GENOMIC DNA]</scope>
    <source>
        <strain evidence="2 3">KPR-7B</strain>
    </source>
</reference>